<comment type="caution">
    <text evidence="22">The sequence shown here is derived from an EMBL/GenBank/DDBJ whole genome shotgun (WGS) entry which is preliminary data.</text>
</comment>
<dbReference type="EC" id="2.4.2.26" evidence="6"/>
<evidence type="ECO:0000259" key="21">
    <source>
        <dbReference type="PROSITE" id="PS51212"/>
    </source>
</evidence>
<evidence type="ECO:0000256" key="16">
    <source>
        <dbReference type="ARBA" id="ARBA00023157"/>
    </source>
</evidence>
<keyword evidence="16" id="KW-1015">Disulfide bond</keyword>
<evidence type="ECO:0000256" key="7">
    <source>
        <dbReference type="ARBA" id="ARBA00022676"/>
    </source>
</evidence>
<evidence type="ECO:0000313" key="23">
    <source>
        <dbReference type="Proteomes" id="UP001608902"/>
    </source>
</evidence>
<protein>
    <recommendedName>
        <fullName evidence="6">protein xylosyltransferase</fullName>
        <ecNumber evidence="6">2.4.2.26</ecNumber>
    </recommendedName>
    <alternativeName>
        <fullName evidence="18">Peptide O-xylosyltransferase</fullName>
    </alternativeName>
</protein>
<keyword evidence="7" id="KW-0328">Glycosyltransferase</keyword>
<comment type="pathway">
    <text evidence="3">Glycan metabolism; chondroitin sulfate biosynthesis.</text>
</comment>
<evidence type="ECO:0000313" key="22">
    <source>
        <dbReference type="EMBL" id="MFH4977477.1"/>
    </source>
</evidence>
<keyword evidence="15 20" id="KW-0472">Membrane</keyword>
<dbReference type="EMBL" id="JBGFUD010002329">
    <property type="protein sequence ID" value="MFH4977477.1"/>
    <property type="molecule type" value="Genomic_DNA"/>
</dbReference>
<name>A0ABD6EL90_9BILA</name>
<dbReference type="PROSITE" id="PS51212">
    <property type="entry name" value="WSC"/>
    <property type="match status" value="1"/>
</dbReference>
<evidence type="ECO:0000256" key="18">
    <source>
        <dbReference type="ARBA" id="ARBA00042865"/>
    </source>
</evidence>
<comment type="catalytic activity">
    <reaction evidence="19">
        <text>UDP-alpha-D-xylose + L-seryl-[protein] = 3-O-(beta-D-xylosyl)-L-seryl-[protein] + UDP + H(+)</text>
        <dbReference type="Rhea" id="RHEA:50192"/>
        <dbReference type="Rhea" id="RHEA-COMP:9863"/>
        <dbReference type="Rhea" id="RHEA-COMP:12567"/>
        <dbReference type="ChEBI" id="CHEBI:15378"/>
        <dbReference type="ChEBI" id="CHEBI:29999"/>
        <dbReference type="ChEBI" id="CHEBI:57632"/>
        <dbReference type="ChEBI" id="CHEBI:58223"/>
        <dbReference type="ChEBI" id="CHEBI:132085"/>
        <dbReference type="EC" id="2.4.2.26"/>
    </reaction>
</comment>
<evidence type="ECO:0000256" key="8">
    <source>
        <dbReference type="ARBA" id="ARBA00022679"/>
    </source>
</evidence>
<evidence type="ECO:0000256" key="5">
    <source>
        <dbReference type="ARBA" id="ARBA00010195"/>
    </source>
</evidence>
<comment type="subcellular location">
    <subcellularLocation>
        <location evidence="2">Endoplasmic reticulum membrane</location>
        <topology evidence="2">Single-pass type II membrane protein</topology>
    </subcellularLocation>
    <subcellularLocation>
        <location evidence="1">Golgi apparatus membrane</location>
        <topology evidence="1">Single-pass type II membrane protein</topology>
    </subcellularLocation>
</comment>
<keyword evidence="8" id="KW-0808">Transferase</keyword>
<accession>A0ABD6EL90</accession>
<evidence type="ECO:0000256" key="12">
    <source>
        <dbReference type="ARBA" id="ARBA00022968"/>
    </source>
</evidence>
<dbReference type="GO" id="GO:0005789">
    <property type="term" value="C:endoplasmic reticulum membrane"/>
    <property type="evidence" value="ECO:0007669"/>
    <property type="project" value="UniProtKB-SubCell"/>
</dbReference>
<dbReference type="PANTHER" id="PTHR46025:SF3">
    <property type="entry name" value="XYLOSYLTRANSFERASE OXT"/>
    <property type="match status" value="1"/>
</dbReference>
<sequence>MGEVLMRQSSVLKCFAVLVLSFFTLNVILLLKLTDFQDIMSRILQVDTENKENILRTKDFDEWLCVMNDSQVVNVIRRMKTEECKKAAIHLACAAKKKVLTVNELTNSCPFFDIASKGLYVGCFANVDSSSSLSIPSYNFGKNSSNRCIAACLRAGFVYAGIDCQHNCFCIDSYNESRPAEERNCQLFDCSKNGPNRKSLEKCGEVEAVSIYGTGVKAKPVLTVKYVQQNQTHSDDHQVQILFLLQLNGRNIRQVKQLLRVIYSSRHLYIIHVDKRQDFMYSSLKDVLSGFRPHTRNIHLISERFGTIWGASSLLSMVFHAVNLTSVMDNWDSWDFVINLSESDFPVLPLEELEFHLARNKGLIFLSSHGHDTARFIKKQGLEFLFFECEHRMWRLGKRDRFPENIRIDGGSDWFVLSEKFARYAASEAELPKELRKIFSNVILPVETFFHTLAANSEYCNRVVKGNLRLTNWKRKQGCRCAMLRKVVDWCGCSPLVFTISDAYKYSTMVSERKPIFFARKFESIISQSAISIAESQVMRLRSDHIDVQHSSYNRTWLNFYDSKFEHSELLTRWSFMLPNASKIEVLSDHCKPLRLLSMTAYKENDTADIHFIPEVEYECTNYLRTAIQFLVHFRGKSDITRFLFADGYQLEDIRWGSQIDLKEEIFRNYASIVSVVRFFPDVSWFTIN</sequence>
<keyword evidence="10" id="KW-0479">Metal-binding</keyword>
<dbReference type="AlphaFoldDB" id="A0ABD6EL90"/>
<dbReference type="Proteomes" id="UP001608902">
    <property type="component" value="Unassembled WGS sequence"/>
</dbReference>
<evidence type="ECO:0000256" key="11">
    <source>
        <dbReference type="ARBA" id="ARBA00022824"/>
    </source>
</evidence>
<organism evidence="22 23">
    <name type="scientific">Gnathostoma spinigerum</name>
    <dbReference type="NCBI Taxonomy" id="75299"/>
    <lineage>
        <taxon>Eukaryota</taxon>
        <taxon>Metazoa</taxon>
        <taxon>Ecdysozoa</taxon>
        <taxon>Nematoda</taxon>
        <taxon>Chromadorea</taxon>
        <taxon>Rhabditida</taxon>
        <taxon>Spirurina</taxon>
        <taxon>Gnathostomatomorpha</taxon>
        <taxon>Gnathostomatoidea</taxon>
        <taxon>Gnathostomatidae</taxon>
        <taxon>Gnathostoma</taxon>
    </lineage>
</organism>
<evidence type="ECO:0000256" key="1">
    <source>
        <dbReference type="ARBA" id="ARBA00004323"/>
    </source>
</evidence>
<dbReference type="Pfam" id="PF01822">
    <property type="entry name" value="WSC"/>
    <property type="match status" value="1"/>
</dbReference>
<evidence type="ECO:0000256" key="15">
    <source>
        <dbReference type="ARBA" id="ARBA00023136"/>
    </source>
</evidence>
<evidence type="ECO:0000256" key="14">
    <source>
        <dbReference type="ARBA" id="ARBA00023034"/>
    </source>
</evidence>
<evidence type="ECO:0000256" key="4">
    <source>
        <dbReference type="ARBA" id="ARBA00005093"/>
    </source>
</evidence>
<keyword evidence="23" id="KW-1185">Reference proteome</keyword>
<evidence type="ECO:0000256" key="10">
    <source>
        <dbReference type="ARBA" id="ARBA00022723"/>
    </source>
</evidence>
<proteinExistence type="inferred from homology"/>
<keyword evidence="13 20" id="KW-1133">Transmembrane helix</keyword>
<reference evidence="22 23" key="1">
    <citation type="submission" date="2024-08" db="EMBL/GenBank/DDBJ databases">
        <title>Gnathostoma spinigerum genome.</title>
        <authorList>
            <person name="Gonzalez-Bertolin B."/>
            <person name="Monzon S."/>
            <person name="Zaballos A."/>
            <person name="Jimenez P."/>
            <person name="Dekumyoy P."/>
            <person name="Varona S."/>
            <person name="Cuesta I."/>
            <person name="Sumanam S."/>
            <person name="Adisakwattana P."/>
            <person name="Gasser R.B."/>
            <person name="Hernandez-Gonzalez A."/>
            <person name="Young N.D."/>
            <person name="Perteguer M.J."/>
        </authorList>
    </citation>
    <scope>NUCLEOTIDE SEQUENCE [LARGE SCALE GENOMIC DNA]</scope>
    <source>
        <strain evidence="22">AL3</strain>
        <tissue evidence="22">Liver</tissue>
    </source>
</reference>
<gene>
    <name evidence="22" type="ORF">AB6A40_004186</name>
</gene>
<keyword evidence="12" id="KW-0735">Signal-anchor</keyword>
<keyword evidence="11" id="KW-0256">Endoplasmic reticulum</keyword>
<evidence type="ECO:0000256" key="2">
    <source>
        <dbReference type="ARBA" id="ARBA00004648"/>
    </source>
</evidence>
<evidence type="ECO:0000256" key="3">
    <source>
        <dbReference type="ARBA" id="ARBA00004840"/>
    </source>
</evidence>
<evidence type="ECO:0000256" key="13">
    <source>
        <dbReference type="ARBA" id="ARBA00022989"/>
    </source>
</evidence>
<dbReference type="InterPro" id="IPR002889">
    <property type="entry name" value="WSC_carb-bd"/>
</dbReference>
<keyword evidence="9 20" id="KW-0812">Transmembrane</keyword>
<comment type="similarity">
    <text evidence="5">Belongs to the glycosyltransferase 14 family. XylT subfamily.</text>
</comment>
<dbReference type="InterPro" id="IPR003406">
    <property type="entry name" value="Glyco_trans_14"/>
</dbReference>
<evidence type="ECO:0000256" key="9">
    <source>
        <dbReference type="ARBA" id="ARBA00022692"/>
    </source>
</evidence>
<dbReference type="GO" id="GO:0046872">
    <property type="term" value="F:metal ion binding"/>
    <property type="evidence" value="ECO:0007669"/>
    <property type="project" value="UniProtKB-KW"/>
</dbReference>
<evidence type="ECO:0000256" key="20">
    <source>
        <dbReference type="SAM" id="Phobius"/>
    </source>
</evidence>
<feature type="domain" description="WSC" evidence="21">
    <location>
        <begin position="117"/>
        <end position="215"/>
    </location>
</feature>
<feature type="transmembrane region" description="Helical" evidence="20">
    <location>
        <begin position="12"/>
        <end position="31"/>
    </location>
</feature>
<dbReference type="GO" id="GO:0030166">
    <property type="term" value="P:proteoglycan biosynthetic process"/>
    <property type="evidence" value="ECO:0007669"/>
    <property type="project" value="UniProtKB-ARBA"/>
</dbReference>
<dbReference type="InterPro" id="IPR043538">
    <property type="entry name" value="XYLT"/>
</dbReference>
<dbReference type="Pfam" id="PF02485">
    <property type="entry name" value="Branch"/>
    <property type="match status" value="1"/>
</dbReference>
<comment type="pathway">
    <text evidence="4">Glycan metabolism; heparan sulfate biosynthesis.</text>
</comment>
<evidence type="ECO:0000256" key="17">
    <source>
        <dbReference type="ARBA" id="ARBA00023180"/>
    </source>
</evidence>
<keyword evidence="17" id="KW-0325">Glycoprotein</keyword>
<dbReference type="GO" id="GO:0030158">
    <property type="term" value="F:protein xylosyltransferase activity"/>
    <property type="evidence" value="ECO:0007669"/>
    <property type="project" value="UniProtKB-EC"/>
</dbReference>
<keyword evidence="14" id="KW-0333">Golgi apparatus</keyword>
<evidence type="ECO:0000256" key="19">
    <source>
        <dbReference type="ARBA" id="ARBA00047847"/>
    </source>
</evidence>
<dbReference type="PANTHER" id="PTHR46025">
    <property type="entry name" value="XYLOSYLTRANSFERASE OXT"/>
    <property type="match status" value="1"/>
</dbReference>
<dbReference type="GO" id="GO:0000139">
    <property type="term" value="C:Golgi membrane"/>
    <property type="evidence" value="ECO:0007669"/>
    <property type="project" value="UniProtKB-SubCell"/>
</dbReference>
<evidence type="ECO:0000256" key="6">
    <source>
        <dbReference type="ARBA" id="ARBA00011972"/>
    </source>
</evidence>